<feature type="transmembrane region" description="Helical" evidence="19">
    <location>
        <begin position="218"/>
        <end position="237"/>
    </location>
</feature>
<dbReference type="HAMAP" id="MF_00719">
    <property type="entry name" value="CobS"/>
    <property type="match status" value="1"/>
</dbReference>
<comment type="function">
    <text evidence="14 19">Joins adenosylcobinamide-GDP and alpha-ribazole to generate adenosylcobalamin (Ado-cobalamin). Also synthesizes adenosylcobalamin 5'-phosphate from adenosylcobinamide-GDP and alpha-ribazole 5'-phosphate.</text>
</comment>
<evidence type="ECO:0000256" key="9">
    <source>
        <dbReference type="ARBA" id="ARBA00022679"/>
    </source>
</evidence>
<evidence type="ECO:0000313" key="20">
    <source>
        <dbReference type="EMBL" id="SNT71610.1"/>
    </source>
</evidence>
<organism evidence="20 21">
    <name type="scientific">Paracoccus seriniphilus</name>
    <dbReference type="NCBI Taxonomy" id="184748"/>
    <lineage>
        <taxon>Bacteria</taxon>
        <taxon>Pseudomonadati</taxon>
        <taxon>Pseudomonadota</taxon>
        <taxon>Alphaproteobacteria</taxon>
        <taxon>Rhodobacterales</taxon>
        <taxon>Paracoccaceae</taxon>
        <taxon>Paracoccus</taxon>
    </lineage>
</organism>
<evidence type="ECO:0000256" key="7">
    <source>
        <dbReference type="ARBA" id="ARBA00022475"/>
    </source>
</evidence>
<evidence type="ECO:0000256" key="10">
    <source>
        <dbReference type="ARBA" id="ARBA00022692"/>
    </source>
</evidence>
<evidence type="ECO:0000313" key="21">
    <source>
        <dbReference type="Proteomes" id="UP000198307"/>
    </source>
</evidence>
<evidence type="ECO:0000256" key="6">
    <source>
        <dbReference type="ARBA" id="ARBA00015850"/>
    </source>
</evidence>
<evidence type="ECO:0000256" key="5">
    <source>
        <dbReference type="ARBA" id="ARBA00013200"/>
    </source>
</evidence>
<comment type="cofactor">
    <cofactor evidence="1 19">
        <name>Mg(2+)</name>
        <dbReference type="ChEBI" id="CHEBI:18420"/>
    </cofactor>
</comment>
<gene>
    <name evidence="19" type="primary">cobS</name>
    <name evidence="20" type="ORF">SAMN05444959_102119</name>
</gene>
<evidence type="ECO:0000256" key="11">
    <source>
        <dbReference type="ARBA" id="ARBA00022842"/>
    </source>
</evidence>
<dbReference type="UniPathway" id="UPA00148">
    <property type="reaction ID" value="UER00238"/>
</dbReference>
<protein>
    <recommendedName>
        <fullName evidence="6 19">Adenosylcobinamide-GDP ribazoletransferase</fullName>
        <ecNumber evidence="5 19">2.7.8.26</ecNumber>
    </recommendedName>
    <alternativeName>
        <fullName evidence="16 19">Cobalamin synthase</fullName>
    </alternativeName>
    <alternativeName>
        <fullName evidence="15 19">Cobalamin-5'-phosphate synthase</fullName>
    </alternativeName>
</protein>
<feature type="transmembrane region" description="Helical" evidence="19">
    <location>
        <begin position="59"/>
        <end position="77"/>
    </location>
</feature>
<keyword evidence="9 19" id="KW-0808">Transferase</keyword>
<proteinExistence type="inferred from homology"/>
<accession>A0A239PN66</accession>
<dbReference type="Pfam" id="PF02654">
    <property type="entry name" value="CobS"/>
    <property type="match status" value="1"/>
</dbReference>
<evidence type="ECO:0000256" key="17">
    <source>
        <dbReference type="ARBA" id="ARBA00048623"/>
    </source>
</evidence>
<feature type="transmembrane region" description="Helical" evidence="19">
    <location>
        <begin position="34"/>
        <end position="52"/>
    </location>
</feature>
<keyword evidence="11 19" id="KW-0460">Magnesium</keyword>
<dbReference type="GO" id="GO:0008818">
    <property type="term" value="F:cobalamin 5'-phosphate synthase activity"/>
    <property type="evidence" value="ECO:0007669"/>
    <property type="project" value="UniProtKB-UniRule"/>
</dbReference>
<keyword evidence="13 19" id="KW-0472">Membrane</keyword>
<comment type="catalytic activity">
    <reaction evidence="17 19">
        <text>alpha-ribazole + adenosylcob(III)inamide-GDP = adenosylcob(III)alamin + GMP + H(+)</text>
        <dbReference type="Rhea" id="RHEA:16049"/>
        <dbReference type="ChEBI" id="CHEBI:10329"/>
        <dbReference type="ChEBI" id="CHEBI:15378"/>
        <dbReference type="ChEBI" id="CHEBI:18408"/>
        <dbReference type="ChEBI" id="CHEBI:58115"/>
        <dbReference type="ChEBI" id="CHEBI:60487"/>
        <dbReference type="EC" id="2.7.8.26"/>
    </reaction>
</comment>
<reference evidence="20 21" key="1">
    <citation type="submission" date="2017-07" db="EMBL/GenBank/DDBJ databases">
        <authorList>
            <person name="Sun Z.S."/>
            <person name="Albrecht U."/>
            <person name="Echele G."/>
            <person name="Lee C.C."/>
        </authorList>
    </citation>
    <scope>NUCLEOTIDE SEQUENCE [LARGE SCALE GENOMIC DNA]</scope>
    <source>
        <strain evidence="20 21">DSM 14827</strain>
    </source>
</reference>
<keyword evidence="12 19" id="KW-1133">Transmembrane helix</keyword>
<dbReference type="InterPro" id="IPR003805">
    <property type="entry name" value="CobS"/>
</dbReference>
<dbReference type="PANTHER" id="PTHR34148:SF1">
    <property type="entry name" value="ADENOSYLCOBINAMIDE-GDP RIBAZOLETRANSFERASE"/>
    <property type="match status" value="1"/>
</dbReference>
<dbReference type="AlphaFoldDB" id="A0A239PN66"/>
<evidence type="ECO:0000256" key="12">
    <source>
        <dbReference type="ARBA" id="ARBA00022989"/>
    </source>
</evidence>
<evidence type="ECO:0000256" key="15">
    <source>
        <dbReference type="ARBA" id="ARBA00032605"/>
    </source>
</evidence>
<evidence type="ECO:0000256" key="18">
    <source>
        <dbReference type="ARBA" id="ARBA00049504"/>
    </source>
</evidence>
<sequence length="240" mass="24623">MARVQQFLLATVFLTRLPLGRFLPARELALLDSVWAFPLVGGLIGLLAGLPLMFDGPPLLLAALSLALSVLLTGALHEDGLADFADSAGGKDRDGRLEIMRDSRIGSYGVMALILSSGLRLAALAAIAGPMPLIAAAVCGRAAVVITMASLLPAREDGLGRGAGRPGWRVVILSFAFALVALLMVGDGAILAMLAGLAMLSGVIRQARIRLGGQTGDVLGSVSVLVETTVLCVFALVSGS</sequence>
<evidence type="ECO:0000256" key="4">
    <source>
        <dbReference type="ARBA" id="ARBA00010561"/>
    </source>
</evidence>
<feature type="transmembrane region" description="Helical" evidence="19">
    <location>
        <begin position="172"/>
        <end position="197"/>
    </location>
</feature>
<evidence type="ECO:0000256" key="8">
    <source>
        <dbReference type="ARBA" id="ARBA00022573"/>
    </source>
</evidence>
<dbReference type="GO" id="GO:0051073">
    <property type="term" value="F:adenosylcobinamide-GDP ribazoletransferase activity"/>
    <property type="evidence" value="ECO:0007669"/>
    <property type="project" value="UniProtKB-UniRule"/>
</dbReference>
<dbReference type="GO" id="GO:0005886">
    <property type="term" value="C:plasma membrane"/>
    <property type="evidence" value="ECO:0007669"/>
    <property type="project" value="UniProtKB-SubCell"/>
</dbReference>
<comment type="similarity">
    <text evidence="4 19">Belongs to the CobS family.</text>
</comment>
<feature type="transmembrane region" description="Helical" evidence="19">
    <location>
        <begin position="105"/>
        <end position="126"/>
    </location>
</feature>
<evidence type="ECO:0000256" key="2">
    <source>
        <dbReference type="ARBA" id="ARBA00004651"/>
    </source>
</evidence>
<comment type="subcellular location">
    <subcellularLocation>
        <location evidence="2 19">Cell membrane</location>
        <topology evidence="2 19">Multi-pass membrane protein</topology>
    </subcellularLocation>
</comment>
<evidence type="ECO:0000256" key="14">
    <source>
        <dbReference type="ARBA" id="ARBA00025228"/>
    </source>
</evidence>
<keyword evidence="8 19" id="KW-0169">Cobalamin biosynthesis</keyword>
<comment type="pathway">
    <text evidence="3 19">Cofactor biosynthesis; adenosylcobalamin biosynthesis; adenosylcobalamin from cob(II)yrinate a,c-diamide: step 7/7.</text>
</comment>
<evidence type="ECO:0000256" key="13">
    <source>
        <dbReference type="ARBA" id="ARBA00023136"/>
    </source>
</evidence>
<comment type="catalytic activity">
    <reaction evidence="18 19">
        <text>alpha-ribazole 5'-phosphate + adenosylcob(III)inamide-GDP = adenosylcob(III)alamin 5'-phosphate + GMP + H(+)</text>
        <dbReference type="Rhea" id="RHEA:23560"/>
        <dbReference type="ChEBI" id="CHEBI:15378"/>
        <dbReference type="ChEBI" id="CHEBI:57918"/>
        <dbReference type="ChEBI" id="CHEBI:58115"/>
        <dbReference type="ChEBI" id="CHEBI:60487"/>
        <dbReference type="ChEBI" id="CHEBI:60493"/>
        <dbReference type="EC" id="2.7.8.26"/>
    </reaction>
</comment>
<dbReference type="EC" id="2.7.8.26" evidence="5 19"/>
<dbReference type="Proteomes" id="UP000198307">
    <property type="component" value="Unassembled WGS sequence"/>
</dbReference>
<dbReference type="PANTHER" id="PTHR34148">
    <property type="entry name" value="ADENOSYLCOBINAMIDE-GDP RIBAZOLETRANSFERASE"/>
    <property type="match status" value="1"/>
</dbReference>
<feature type="transmembrane region" description="Helical" evidence="19">
    <location>
        <begin position="133"/>
        <end position="152"/>
    </location>
</feature>
<dbReference type="OrthoDB" id="9794626at2"/>
<evidence type="ECO:0000256" key="3">
    <source>
        <dbReference type="ARBA" id="ARBA00004663"/>
    </source>
</evidence>
<keyword evidence="7 19" id="KW-1003">Cell membrane</keyword>
<dbReference type="GO" id="GO:0009236">
    <property type="term" value="P:cobalamin biosynthetic process"/>
    <property type="evidence" value="ECO:0007669"/>
    <property type="project" value="UniProtKB-UniRule"/>
</dbReference>
<name>A0A239PN66_9RHOB</name>
<evidence type="ECO:0000256" key="16">
    <source>
        <dbReference type="ARBA" id="ARBA00032853"/>
    </source>
</evidence>
<keyword evidence="21" id="KW-1185">Reference proteome</keyword>
<dbReference type="EMBL" id="FZQB01000002">
    <property type="protein sequence ID" value="SNT71610.1"/>
    <property type="molecule type" value="Genomic_DNA"/>
</dbReference>
<keyword evidence="10 19" id="KW-0812">Transmembrane</keyword>
<evidence type="ECO:0000256" key="1">
    <source>
        <dbReference type="ARBA" id="ARBA00001946"/>
    </source>
</evidence>
<evidence type="ECO:0000256" key="19">
    <source>
        <dbReference type="HAMAP-Rule" id="MF_00719"/>
    </source>
</evidence>